<name>A0A4D6M7G6_VIGUN</name>
<keyword evidence="4" id="KW-1185">Reference proteome</keyword>
<evidence type="ECO:0000313" key="4">
    <source>
        <dbReference type="Proteomes" id="UP000501690"/>
    </source>
</evidence>
<feature type="region of interest" description="Disordered" evidence="2">
    <location>
        <begin position="156"/>
        <end position="242"/>
    </location>
</feature>
<accession>A0A4D6M7G6</accession>
<sequence length="464" mass="51223">MQAFDVLCRAAGLTPTMPLFLHFYKTRPTASKGWVSFLGANKSLLTLYLASYKGFKTGFFKVEIPGKGRKYIFDEQNRPKFPLYWTAFPPPTDAWAEERLTPAERANLAVLKTLPDKIPPRPLIQCLRSPDLPRAVYDIMAQTTVSNAEFLARAKSRRREEDTAEEVVPLQSVPAAPSTGRALVTTAPTGSSGVVSRPRFIVKPPGSGAAASDKGKKSKKDDSPTGRPSKKNKKGETSGSLADAFLGGDVRLDEEVSFQLGPRVTDALKDVSEEEALRTAGELTLRLAALYTKFPRPDRNRMESLEKELAAAKTELNEVKASAADLKAQFDRLNGIKAEHAKCAGLLKAADDWAKAEQAKAGEAVEELRKLQRRFDNLTLEHMAAAGSASDWQNKAKEFQTELRVADEQVFAQYEASFQSAVDQAVFYYKCSPDRFDVHLGVVEGKLERVFDRLDEVNDPPADH</sequence>
<feature type="coiled-coil region" evidence="1">
    <location>
        <begin position="354"/>
        <end position="409"/>
    </location>
</feature>
<dbReference type="Proteomes" id="UP000501690">
    <property type="component" value="Linkage Group LG6"/>
</dbReference>
<feature type="compositionally biased region" description="Basic and acidic residues" evidence="2">
    <location>
        <begin position="213"/>
        <end position="224"/>
    </location>
</feature>
<reference evidence="3 4" key="1">
    <citation type="submission" date="2019-04" db="EMBL/GenBank/DDBJ databases">
        <title>An improved genome assembly and genetic linkage map for asparagus bean, Vigna unguiculata ssp. sesquipedialis.</title>
        <authorList>
            <person name="Xia Q."/>
            <person name="Zhang R."/>
            <person name="Dong Y."/>
        </authorList>
    </citation>
    <scope>NUCLEOTIDE SEQUENCE [LARGE SCALE GENOMIC DNA]</scope>
    <source>
        <tissue evidence="3">Leaf</tissue>
    </source>
</reference>
<evidence type="ECO:0000313" key="3">
    <source>
        <dbReference type="EMBL" id="QCD96351.1"/>
    </source>
</evidence>
<proteinExistence type="predicted"/>
<gene>
    <name evidence="3" type="ORF">DEO72_LG6g1053</name>
</gene>
<keyword evidence="1" id="KW-0175">Coiled coil</keyword>
<organism evidence="3 4">
    <name type="scientific">Vigna unguiculata</name>
    <name type="common">Cowpea</name>
    <dbReference type="NCBI Taxonomy" id="3917"/>
    <lineage>
        <taxon>Eukaryota</taxon>
        <taxon>Viridiplantae</taxon>
        <taxon>Streptophyta</taxon>
        <taxon>Embryophyta</taxon>
        <taxon>Tracheophyta</taxon>
        <taxon>Spermatophyta</taxon>
        <taxon>Magnoliopsida</taxon>
        <taxon>eudicotyledons</taxon>
        <taxon>Gunneridae</taxon>
        <taxon>Pentapetalae</taxon>
        <taxon>rosids</taxon>
        <taxon>fabids</taxon>
        <taxon>Fabales</taxon>
        <taxon>Fabaceae</taxon>
        <taxon>Papilionoideae</taxon>
        <taxon>50 kb inversion clade</taxon>
        <taxon>NPAAA clade</taxon>
        <taxon>indigoferoid/millettioid clade</taxon>
        <taxon>Phaseoleae</taxon>
        <taxon>Vigna</taxon>
    </lineage>
</organism>
<dbReference type="AlphaFoldDB" id="A0A4D6M7G6"/>
<evidence type="ECO:0000256" key="1">
    <source>
        <dbReference type="SAM" id="Coils"/>
    </source>
</evidence>
<evidence type="ECO:0000256" key="2">
    <source>
        <dbReference type="SAM" id="MobiDB-lite"/>
    </source>
</evidence>
<dbReference type="EMBL" id="CP039350">
    <property type="protein sequence ID" value="QCD96351.1"/>
    <property type="molecule type" value="Genomic_DNA"/>
</dbReference>
<feature type="coiled-coil region" evidence="1">
    <location>
        <begin position="302"/>
        <end position="329"/>
    </location>
</feature>
<protein>
    <submittedName>
        <fullName evidence="3">Uncharacterized protein</fullName>
    </submittedName>
</protein>